<evidence type="ECO:0000259" key="2">
    <source>
        <dbReference type="Pfam" id="PF13472"/>
    </source>
</evidence>
<evidence type="ECO:0000313" key="3">
    <source>
        <dbReference type="EMBL" id="MBB5872578.1"/>
    </source>
</evidence>
<evidence type="ECO:0000313" key="4">
    <source>
        <dbReference type="Proteomes" id="UP000587527"/>
    </source>
</evidence>
<dbReference type="InterPro" id="IPR013830">
    <property type="entry name" value="SGNH_hydro"/>
</dbReference>
<dbReference type="Pfam" id="PF13472">
    <property type="entry name" value="Lipase_GDSL_2"/>
    <property type="match status" value="1"/>
</dbReference>
<dbReference type="PANTHER" id="PTHR43784:SF2">
    <property type="entry name" value="GDSL-LIKE LIPASE_ACYLHYDROLASE, PUTATIVE (AFU_ORTHOLOGUE AFUA_2G00820)-RELATED"/>
    <property type="match status" value="1"/>
</dbReference>
<keyword evidence="4" id="KW-1185">Reference proteome</keyword>
<dbReference type="RefSeq" id="WP_184842439.1">
    <property type="nucleotide sequence ID" value="NZ_JACHMN010000003.1"/>
</dbReference>
<dbReference type="AlphaFoldDB" id="A0A841BYL7"/>
<dbReference type="EMBL" id="JACHMN010000003">
    <property type="protein sequence ID" value="MBB5872578.1"/>
    <property type="molecule type" value="Genomic_DNA"/>
</dbReference>
<dbReference type="PANTHER" id="PTHR43784">
    <property type="entry name" value="GDSL-LIKE LIPASE/ACYLHYDROLASE, PUTATIVE (AFU_ORTHOLOGUE AFUA_2G00820)-RELATED"/>
    <property type="match status" value="1"/>
</dbReference>
<dbReference type="Gene3D" id="3.40.50.1110">
    <property type="entry name" value="SGNH hydrolase"/>
    <property type="match status" value="1"/>
</dbReference>
<organism evidence="3 4">
    <name type="scientific">Allocatelliglobosispora scoriae</name>
    <dbReference type="NCBI Taxonomy" id="643052"/>
    <lineage>
        <taxon>Bacteria</taxon>
        <taxon>Bacillati</taxon>
        <taxon>Actinomycetota</taxon>
        <taxon>Actinomycetes</taxon>
        <taxon>Micromonosporales</taxon>
        <taxon>Micromonosporaceae</taxon>
        <taxon>Allocatelliglobosispora</taxon>
    </lineage>
</organism>
<sequence length="431" mass="45237">MSSPRQRQLLLALVTAVTVGSTVLVATANAHREAPAPESWVASWAMAPAPAGAGKSKTGFTDQTIRMIVRTSVGGTKARVRFSNRYGTQALTIGHATVALPWPDAGPGDLKPGSVKDATFSGQKSVTIPPGGTAVSDAVDMEVPWGADLAVSVFLPVETGPSTWHVYARQTAYIGSGDQSGSASGANLPETRNNYYFVTGVDVFNRTGEGAIVVLGDSITDGFMTTVNASHRWTNYLATRLNKESPGGNAPGILNAGLTGNRLTGDGTGLGFPELGANGFARFYSDVVAQPGVDTVILALGINDIWLGKRDANTIIAAMQQIAALAKADGIRVLVATLSPWNGFESAPGVVTYTPSLDSVRLAVNSYIRTTTDFDGIIDFDMALRNPADPTKLRPEWDSGDHIHPNDAGNEAMAKAIPLDLLLWDAGDKDS</sequence>
<name>A0A841BYL7_9ACTN</name>
<protein>
    <submittedName>
        <fullName evidence="3">Lysophospholipase L1-like esterase</fullName>
    </submittedName>
</protein>
<feature type="signal peptide" evidence="1">
    <location>
        <begin position="1"/>
        <end position="30"/>
    </location>
</feature>
<proteinExistence type="predicted"/>
<gene>
    <name evidence="3" type="ORF">F4553_006012</name>
</gene>
<comment type="caution">
    <text evidence="3">The sequence shown here is derived from an EMBL/GenBank/DDBJ whole genome shotgun (WGS) entry which is preliminary data.</text>
</comment>
<evidence type="ECO:0000256" key="1">
    <source>
        <dbReference type="SAM" id="SignalP"/>
    </source>
</evidence>
<feature type="chain" id="PRO_5032490884" evidence="1">
    <location>
        <begin position="31"/>
        <end position="431"/>
    </location>
</feature>
<keyword evidence="1" id="KW-0732">Signal</keyword>
<reference evidence="3 4" key="1">
    <citation type="submission" date="2020-08" db="EMBL/GenBank/DDBJ databases">
        <title>Sequencing the genomes of 1000 actinobacteria strains.</title>
        <authorList>
            <person name="Klenk H.-P."/>
        </authorList>
    </citation>
    <scope>NUCLEOTIDE SEQUENCE [LARGE SCALE GENOMIC DNA]</scope>
    <source>
        <strain evidence="3 4">DSM 45362</strain>
    </source>
</reference>
<dbReference type="InterPro" id="IPR053140">
    <property type="entry name" value="GDSL_Rv0518-like"/>
</dbReference>
<dbReference type="Proteomes" id="UP000587527">
    <property type="component" value="Unassembled WGS sequence"/>
</dbReference>
<dbReference type="InterPro" id="IPR036514">
    <property type="entry name" value="SGNH_hydro_sf"/>
</dbReference>
<dbReference type="SUPFAM" id="SSF52266">
    <property type="entry name" value="SGNH hydrolase"/>
    <property type="match status" value="1"/>
</dbReference>
<feature type="domain" description="SGNH hydrolase-type esterase" evidence="2">
    <location>
        <begin position="214"/>
        <end position="412"/>
    </location>
</feature>
<accession>A0A841BYL7</accession>